<dbReference type="STRING" id="996637.SGM_1871"/>
<evidence type="ECO:0000256" key="1">
    <source>
        <dbReference type="SAM" id="MobiDB-lite"/>
    </source>
</evidence>
<keyword evidence="3" id="KW-1185">Reference proteome</keyword>
<name>F3NFH2_9ACTN</name>
<accession>F3NFH2</accession>
<dbReference type="AlphaFoldDB" id="F3NFH2"/>
<proteinExistence type="predicted"/>
<gene>
    <name evidence="2" type="ORF">SGM_1871</name>
</gene>
<feature type="region of interest" description="Disordered" evidence="1">
    <location>
        <begin position="33"/>
        <end position="93"/>
    </location>
</feature>
<dbReference type="EMBL" id="AEYX01000029">
    <property type="protein sequence ID" value="EGG47785.1"/>
    <property type="molecule type" value="Genomic_DNA"/>
</dbReference>
<evidence type="ECO:0000313" key="3">
    <source>
        <dbReference type="Proteomes" id="UP000003022"/>
    </source>
</evidence>
<evidence type="ECO:0000313" key="2">
    <source>
        <dbReference type="EMBL" id="EGG47785.1"/>
    </source>
</evidence>
<reference evidence="2 3" key="1">
    <citation type="journal article" date="2011" name="J. Bacteriol.">
        <title>Draft genome sequence of the marine bacterium Streptomyces griseoaurantiacus M045, which produces novel manumycin-type antibiotics with a pABA core component.</title>
        <authorList>
            <person name="Li F."/>
            <person name="Jiang P."/>
            <person name="Zheng H."/>
            <person name="Wang S."/>
            <person name="Zhao G."/>
            <person name="Qin S."/>
            <person name="Liu Z."/>
        </authorList>
    </citation>
    <scope>NUCLEOTIDE SEQUENCE [LARGE SCALE GENOMIC DNA]</scope>
    <source>
        <strain evidence="2 3">M045</strain>
    </source>
</reference>
<organism evidence="2 3">
    <name type="scientific">Streptomyces griseoaurantiacus M045</name>
    <dbReference type="NCBI Taxonomy" id="996637"/>
    <lineage>
        <taxon>Bacteria</taxon>
        <taxon>Bacillati</taxon>
        <taxon>Actinomycetota</taxon>
        <taxon>Actinomycetes</taxon>
        <taxon>Kitasatosporales</taxon>
        <taxon>Streptomycetaceae</taxon>
        <taxon>Streptomyces</taxon>
        <taxon>Streptomyces aurantiacus group</taxon>
    </lineage>
</organism>
<protein>
    <submittedName>
        <fullName evidence="2">Uncharacterized protein</fullName>
    </submittedName>
</protein>
<dbReference type="Proteomes" id="UP000003022">
    <property type="component" value="Unassembled WGS sequence"/>
</dbReference>
<comment type="caution">
    <text evidence="2">The sequence shown here is derived from an EMBL/GenBank/DDBJ whole genome shotgun (WGS) entry which is preliminary data.</text>
</comment>
<sequence length="93" mass="9656">MSAPRVLGTVAVHGPCPLGSRSIHHQHVNLTPRQVRATAHTAGPAAMSTTDNGPRGKRPHGACPPFRPGPSLREDAPRVRTPPVGARPSGSPP</sequence>